<sequence>MTFTHEPLAQIVPAVRAALQRGEVALDVPDPDLGLGLYAGEAGPAGVHRPWAVWTDLADLLGAHLLTPERLAGGRVRLRLRPRQSGPDPDAAGYGAGGAWSRVDKLEDPVFLYTFVEALRRVDPPPGGRVLALGVNAGRELDALALALPGRVLEVVGVDLDLSALAAASARFPQGTFLQLDVNALPRPELGRFDLVLALSLLQSPGVRQDVLLAALRRHHLTPGGGLILGYPNARYRAGELSYGARMRNFARPDLSLLAADVSAARRGLHGRGFKVFVTGKYEVLVTAIPAGASTPTGLEAVWDVHAQPAASEPVTPQP</sequence>
<keyword evidence="2" id="KW-0489">Methyltransferase</keyword>
<feature type="domain" description="Methyltransferase type 12" evidence="1">
    <location>
        <begin position="131"/>
        <end position="226"/>
    </location>
</feature>
<accession>A0ABW1DGK2</accession>
<dbReference type="CDD" id="cd02440">
    <property type="entry name" value="AdoMet_MTases"/>
    <property type="match status" value="1"/>
</dbReference>
<dbReference type="InterPro" id="IPR013217">
    <property type="entry name" value="Methyltransf_12"/>
</dbReference>
<keyword evidence="2" id="KW-0808">Transferase</keyword>
<dbReference type="EMBL" id="JBHSOH010000005">
    <property type="protein sequence ID" value="MFC5847315.1"/>
    <property type="molecule type" value="Genomic_DNA"/>
</dbReference>
<dbReference type="InterPro" id="IPR029063">
    <property type="entry name" value="SAM-dependent_MTases_sf"/>
</dbReference>
<dbReference type="Pfam" id="PF08242">
    <property type="entry name" value="Methyltransf_12"/>
    <property type="match status" value="1"/>
</dbReference>
<dbReference type="Gene3D" id="3.40.50.150">
    <property type="entry name" value="Vaccinia Virus protein VP39"/>
    <property type="match status" value="1"/>
</dbReference>
<comment type="caution">
    <text evidence="2">The sequence shown here is derived from an EMBL/GenBank/DDBJ whole genome shotgun (WGS) entry which is preliminary data.</text>
</comment>
<reference evidence="3" key="1">
    <citation type="journal article" date="2019" name="Int. J. Syst. Evol. Microbiol.">
        <title>The Global Catalogue of Microorganisms (GCM) 10K type strain sequencing project: providing services to taxonomists for standard genome sequencing and annotation.</title>
        <authorList>
            <consortium name="The Broad Institute Genomics Platform"/>
            <consortium name="The Broad Institute Genome Sequencing Center for Infectious Disease"/>
            <person name="Wu L."/>
            <person name="Ma J."/>
        </authorList>
    </citation>
    <scope>NUCLEOTIDE SEQUENCE [LARGE SCALE GENOMIC DNA]</scope>
    <source>
        <strain evidence="3">CGMCC 1.15053</strain>
    </source>
</reference>
<name>A0ABW1DGK2_9DEIO</name>
<dbReference type="Proteomes" id="UP001595979">
    <property type="component" value="Unassembled WGS sequence"/>
</dbReference>
<dbReference type="RefSeq" id="WP_380047333.1">
    <property type="nucleotide sequence ID" value="NZ_JBHSOH010000005.1"/>
</dbReference>
<dbReference type="GO" id="GO:0008168">
    <property type="term" value="F:methyltransferase activity"/>
    <property type="evidence" value="ECO:0007669"/>
    <property type="project" value="UniProtKB-KW"/>
</dbReference>
<proteinExistence type="predicted"/>
<evidence type="ECO:0000313" key="3">
    <source>
        <dbReference type="Proteomes" id="UP001595979"/>
    </source>
</evidence>
<gene>
    <name evidence="2" type="ORF">ACFPQ6_03240</name>
</gene>
<evidence type="ECO:0000259" key="1">
    <source>
        <dbReference type="Pfam" id="PF08242"/>
    </source>
</evidence>
<protein>
    <submittedName>
        <fullName evidence="2">Methyltransferase</fullName>
    </submittedName>
</protein>
<organism evidence="2 3">
    <name type="scientific">Deinococcus petrolearius</name>
    <dbReference type="NCBI Taxonomy" id="1751295"/>
    <lineage>
        <taxon>Bacteria</taxon>
        <taxon>Thermotogati</taxon>
        <taxon>Deinococcota</taxon>
        <taxon>Deinococci</taxon>
        <taxon>Deinococcales</taxon>
        <taxon>Deinococcaceae</taxon>
        <taxon>Deinococcus</taxon>
    </lineage>
</organism>
<dbReference type="SUPFAM" id="SSF53335">
    <property type="entry name" value="S-adenosyl-L-methionine-dependent methyltransferases"/>
    <property type="match status" value="1"/>
</dbReference>
<keyword evidence="3" id="KW-1185">Reference proteome</keyword>
<evidence type="ECO:0000313" key="2">
    <source>
        <dbReference type="EMBL" id="MFC5847315.1"/>
    </source>
</evidence>
<dbReference type="GO" id="GO:0032259">
    <property type="term" value="P:methylation"/>
    <property type="evidence" value="ECO:0007669"/>
    <property type="project" value="UniProtKB-KW"/>
</dbReference>